<dbReference type="PRINTS" id="PR00411">
    <property type="entry name" value="PNDRDTASEI"/>
</dbReference>
<dbReference type="InterPro" id="IPR001100">
    <property type="entry name" value="Pyr_nuc-diS_OxRdtase"/>
</dbReference>
<protein>
    <submittedName>
        <fullName evidence="14">Mycothione reductase</fullName>
        <ecNumber evidence="14">1.8.1.7</ecNumber>
    </submittedName>
</protein>
<dbReference type="EMBL" id="CP013200">
    <property type="protein sequence ID" value="ALO67168.1"/>
    <property type="molecule type" value="Genomic_DNA"/>
</dbReference>
<evidence type="ECO:0000256" key="8">
    <source>
        <dbReference type="PIRSR" id="PIRSR000350-2"/>
    </source>
</evidence>
<feature type="domain" description="FAD/NAD(P)-binding" evidence="13">
    <location>
        <begin position="5"/>
        <end position="331"/>
    </location>
</feature>
<evidence type="ECO:0000313" key="15">
    <source>
        <dbReference type="Proteomes" id="UP000059574"/>
    </source>
</evidence>
<feature type="binding site" evidence="9">
    <location>
        <begin position="186"/>
        <end position="193"/>
    </location>
    <ligand>
        <name>NAD(+)</name>
        <dbReference type="ChEBI" id="CHEBI:57540"/>
    </ligand>
</feature>
<evidence type="ECO:0000259" key="13">
    <source>
        <dbReference type="Pfam" id="PF07992"/>
    </source>
</evidence>
<dbReference type="NCBIfam" id="NF005884">
    <property type="entry name" value="PRK07846.1"/>
    <property type="match status" value="1"/>
</dbReference>
<dbReference type="SUPFAM" id="SSF55424">
    <property type="entry name" value="FAD/NAD-linked reductases, dimerisation (C-terminal) domain"/>
    <property type="match status" value="1"/>
</dbReference>
<evidence type="ECO:0000313" key="14">
    <source>
        <dbReference type="EMBL" id="ALO67168.1"/>
    </source>
</evidence>
<dbReference type="PANTHER" id="PTHR43014:SF5">
    <property type="entry name" value="GLUTATHIONE REDUCTASE (NADPH)"/>
    <property type="match status" value="1"/>
</dbReference>
<keyword evidence="6" id="KW-1015">Disulfide bond</keyword>
<dbReference type="InterPro" id="IPR036188">
    <property type="entry name" value="FAD/NAD-bd_sf"/>
</dbReference>
<dbReference type="Pfam" id="PF07992">
    <property type="entry name" value="Pyr_redox_2"/>
    <property type="match status" value="1"/>
</dbReference>
<dbReference type="InterPro" id="IPR004099">
    <property type="entry name" value="Pyr_nucl-diS_OxRdtase_dimer"/>
</dbReference>
<feature type="binding site" evidence="9">
    <location>
        <position position="316"/>
    </location>
    <ligand>
        <name>FAD</name>
        <dbReference type="ChEBI" id="CHEBI:57692"/>
    </ligand>
</feature>
<dbReference type="PROSITE" id="PS00076">
    <property type="entry name" value="PYRIDINE_REDOX_1"/>
    <property type="match status" value="1"/>
</dbReference>
<dbReference type="PANTHER" id="PTHR43014">
    <property type="entry name" value="MERCURIC REDUCTASE"/>
    <property type="match status" value="1"/>
</dbReference>
<dbReference type="Proteomes" id="UP000059574">
    <property type="component" value="Chromosome"/>
</dbReference>
<evidence type="ECO:0000256" key="5">
    <source>
        <dbReference type="ARBA" id="ARBA00023002"/>
    </source>
</evidence>
<keyword evidence="9" id="KW-0547">Nucleotide-binding</keyword>
<name>A0A0S2M109_9MICC</name>
<dbReference type="InterPro" id="IPR016156">
    <property type="entry name" value="FAD/NAD-linked_Rdtase_dimer_sf"/>
</dbReference>
<comment type="cofactor">
    <cofactor evidence="9">
        <name>FAD</name>
        <dbReference type="ChEBI" id="CHEBI:57692"/>
    </cofactor>
    <text evidence="9">Binds 1 FAD per subunit.</text>
</comment>
<reference evidence="14 15" key="2">
    <citation type="journal article" date="2016" name="J. Biotechnol.">
        <title>Complete genome sequence of Arthrobacter alpinus ERGS4:06, a yellow pigmented bacterium tolerant to cold and radiations isolated from Sikkim Himalaya.</title>
        <authorList>
            <person name="Kumar R."/>
            <person name="Singh D."/>
            <person name="Swarnkar M.K."/>
            <person name="Singh A.K."/>
            <person name="Kumar S."/>
        </authorList>
    </citation>
    <scope>NUCLEOTIDE SEQUENCE [LARGE SCALE GENOMIC DNA]</scope>
    <source>
        <strain evidence="14 15">ERGS4:06</strain>
    </source>
</reference>
<keyword evidence="9" id="KW-0520">NAD</keyword>
<evidence type="ECO:0000256" key="10">
    <source>
        <dbReference type="PIRSR" id="PIRSR000350-4"/>
    </source>
</evidence>
<evidence type="ECO:0000256" key="7">
    <source>
        <dbReference type="ARBA" id="ARBA00023284"/>
    </source>
</evidence>
<dbReference type="PIRSF" id="PIRSF000350">
    <property type="entry name" value="Mercury_reductase_MerA"/>
    <property type="match status" value="1"/>
</dbReference>
<dbReference type="InterPro" id="IPR023753">
    <property type="entry name" value="FAD/NAD-binding_dom"/>
</dbReference>
<evidence type="ECO:0000256" key="4">
    <source>
        <dbReference type="ARBA" id="ARBA00022857"/>
    </source>
</evidence>
<dbReference type="GO" id="GO:0000166">
    <property type="term" value="F:nucleotide binding"/>
    <property type="evidence" value="ECO:0007669"/>
    <property type="project" value="UniProtKB-KW"/>
</dbReference>
<evidence type="ECO:0000259" key="12">
    <source>
        <dbReference type="Pfam" id="PF02852"/>
    </source>
</evidence>
<feature type="domain" description="Pyridine nucleotide-disulphide oxidoreductase dimerisation" evidence="12">
    <location>
        <begin position="352"/>
        <end position="461"/>
    </location>
</feature>
<evidence type="ECO:0000256" key="2">
    <source>
        <dbReference type="ARBA" id="ARBA00022630"/>
    </source>
</evidence>
<keyword evidence="7 11" id="KW-0676">Redox-active center</keyword>
<keyword evidence="3 9" id="KW-0274">FAD</keyword>
<feature type="binding site" evidence="9">
    <location>
        <position position="275"/>
    </location>
    <ligand>
        <name>NAD(+)</name>
        <dbReference type="ChEBI" id="CHEBI:57540"/>
    </ligand>
</feature>
<sequence length="470" mass="49918">MPHFDLVIIGTGSGNSIPGPEFDHWNIAIVEDGHFGGTCLNVGCIPTKMFVHPAELADAARHGKSLGIDAQLNSVDWPGIRDRIFGRIDAIEAGGRQYREGPECPNITVFAGRGRFTGHKSLHIDLHDGGTAQVTADRFVLAAGSHAVIPDIPGLAVGENQGQAAFHTSDSIMRLEKLPASIIILGGGYIAAEFAHVFSSFGVQVTQIARGKRLLKSQDDDVSHQFTKEAAARYTVLLETKVRGVADTAHGVELQVEGPTGMHALQAEVLLVATGRKPNGANLAVEETGVGLDGHGRVEVDEHQRTGVEGIYALGDISSKFQLKHVANHEAKVVKHNLAHPEALISSDHRFVPAAVFSDPQIASVGITEAHAIKSGIPYAVKVQNYGDIAAGWAREDSGHFLKVLADPATGLLLGAHAIGPEAATVIQPLIQAMHFGQTAHDVAKNQYWIHPALSELVENALLGLPEAEA</sequence>
<dbReference type="GO" id="GO:0004362">
    <property type="term" value="F:glutathione-disulfide reductase (NADPH) activity"/>
    <property type="evidence" value="ECO:0007669"/>
    <property type="project" value="UniProtKB-EC"/>
</dbReference>
<dbReference type="PRINTS" id="PR00368">
    <property type="entry name" value="FADPNR"/>
</dbReference>
<evidence type="ECO:0000256" key="3">
    <source>
        <dbReference type="ARBA" id="ARBA00022827"/>
    </source>
</evidence>
<feature type="active site" description="Proton acceptor" evidence="8">
    <location>
        <position position="451"/>
    </location>
</feature>
<dbReference type="Pfam" id="PF02852">
    <property type="entry name" value="Pyr_redox_dim"/>
    <property type="match status" value="1"/>
</dbReference>
<dbReference type="InterPro" id="IPR012999">
    <property type="entry name" value="Pyr_OxRdtase_I_AS"/>
</dbReference>
<dbReference type="AlphaFoldDB" id="A0A0S2M109"/>
<dbReference type="RefSeq" id="WP_062289436.1">
    <property type="nucleotide sequence ID" value="NZ_CP013200.1"/>
</dbReference>
<keyword evidence="2 11" id="KW-0285">Flavoprotein</keyword>
<keyword evidence="4" id="KW-0521">NADP</keyword>
<organism evidence="14 15">
    <name type="scientific">Arthrobacter alpinus</name>
    <dbReference type="NCBI Taxonomy" id="656366"/>
    <lineage>
        <taxon>Bacteria</taxon>
        <taxon>Bacillati</taxon>
        <taxon>Actinomycetota</taxon>
        <taxon>Actinomycetes</taxon>
        <taxon>Micrococcales</taxon>
        <taxon>Micrococcaceae</taxon>
        <taxon>Arthrobacter</taxon>
    </lineage>
</organism>
<proteinExistence type="inferred from homology"/>
<accession>A0A0S2M109</accession>
<evidence type="ECO:0000256" key="11">
    <source>
        <dbReference type="RuleBase" id="RU003691"/>
    </source>
</evidence>
<comment type="similarity">
    <text evidence="1 11">Belongs to the class-I pyridine nucleotide-disulfide oxidoreductase family.</text>
</comment>
<feature type="disulfide bond" description="Redox-active" evidence="10">
    <location>
        <begin position="39"/>
        <end position="44"/>
    </location>
</feature>
<feature type="binding site" evidence="9">
    <location>
        <position position="114"/>
    </location>
    <ligand>
        <name>FAD</name>
        <dbReference type="ChEBI" id="CHEBI:57692"/>
    </ligand>
</feature>
<keyword evidence="5 11" id="KW-0560">Oxidoreductase</keyword>
<dbReference type="SUPFAM" id="SSF51905">
    <property type="entry name" value="FAD/NAD(P)-binding domain"/>
    <property type="match status" value="1"/>
</dbReference>
<evidence type="ECO:0000256" key="1">
    <source>
        <dbReference type="ARBA" id="ARBA00007532"/>
    </source>
</evidence>
<evidence type="ECO:0000256" key="6">
    <source>
        <dbReference type="ARBA" id="ARBA00023157"/>
    </source>
</evidence>
<dbReference type="Gene3D" id="3.50.50.60">
    <property type="entry name" value="FAD/NAD(P)-binding domain"/>
    <property type="match status" value="2"/>
</dbReference>
<reference evidence="15" key="1">
    <citation type="submission" date="2015-11" db="EMBL/GenBank/DDBJ databases">
        <authorList>
            <person name="Kumar R."/>
            <person name="Singh D."/>
            <person name="Swarnkar M.K."/>
            <person name="Singh A.K."/>
            <person name="Kumar S."/>
        </authorList>
    </citation>
    <scope>NUCLEOTIDE SEQUENCE [LARGE SCALE GENOMIC DNA]</scope>
    <source>
        <strain evidence="15">ERGS4:06</strain>
    </source>
</reference>
<gene>
    <name evidence="14" type="ORF">AS189_12485</name>
</gene>
<dbReference type="OrthoDB" id="9800167at2"/>
<feature type="binding site" evidence="9">
    <location>
        <position position="48"/>
    </location>
    <ligand>
        <name>FAD</name>
        <dbReference type="ChEBI" id="CHEBI:57692"/>
    </ligand>
</feature>
<dbReference type="Gene3D" id="3.30.390.30">
    <property type="match status" value="1"/>
</dbReference>
<evidence type="ECO:0000256" key="9">
    <source>
        <dbReference type="PIRSR" id="PIRSR000350-3"/>
    </source>
</evidence>
<dbReference type="EC" id="1.8.1.7" evidence="14"/>